<evidence type="ECO:0000256" key="1">
    <source>
        <dbReference type="SAM" id="MobiDB-lite"/>
    </source>
</evidence>
<reference evidence="3" key="1">
    <citation type="submission" date="2010-08" db="EMBL/GenBank/DDBJ databases">
        <title>Genome sequence of Parvularcula bermudensis HTCC2503.</title>
        <authorList>
            <person name="Kang D.-M."/>
            <person name="Oh H.-M."/>
            <person name="Cho J.-C."/>
        </authorList>
    </citation>
    <scope>NUCLEOTIDE SEQUENCE [LARGE SCALE GENOMIC DNA]</scope>
    <source>
        <strain evidence="3">ATCC BAA-594 / HTCC2503 / KCTC 12087</strain>
    </source>
</reference>
<dbReference type="AlphaFoldDB" id="E0TH18"/>
<feature type="region of interest" description="Disordered" evidence="1">
    <location>
        <begin position="76"/>
        <end position="95"/>
    </location>
</feature>
<reference evidence="2 3" key="2">
    <citation type="journal article" date="2011" name="J. Bacteriol.">
        <title>Complete genome sequence of strain HTCC2503T of Parvularcula bermudensis, the type species of the order "Parvularculales" in the class Alphaproteobacteria.</title>
        <authorList>
            <person name="Oh H.M."/>
            <person name="Kang I."/>
            <person name="Vergin K.L."/>
            <person name="Kang D."/>
            <person name="Rhee K.H."/>
            <person name="Giovannoni S.J."/>
            <person name="Cho J.C."/>
        </authorList>
    </citation>
    <scope>NUCLEOTIDE SEQUENCE [LARGE SCALE GENOMIC DNA]</scope>
    <source>
        <strain evidence="3">ATCC BAA-594 / HTCC2503 / KCTC 12087</strain>
    </source>
</reference>
<protein>
    <submittedName>
        <fullName evidence="2">Uncharacterized protein</fullName>
    </submittedName>
</protein>
<evidence type="ECO:0000313" key="3">
    <source>
        <dbReference type="Proteomes" id="UP000001302"/>
    </source>
</evidence>
<accession>E0TH18</accession>
<dbReference type="HOGENOM" id="CLU_2370257_0_0_5"/>
<evidence type="ECO:0000313" key="2">
    <source>
        <dbReference type="EMBL" id="ADM09258.1"/>
    </source>
</evidence>
<proteinExistence type="predicted"/>
<keyword evidence="3" id="KW-1185">Reference proteome</keyword>
<dbReference type="EMBL" id="CP002156">
    <property type="protein sequence ID" value="ADM09258.1"/>
    <property type="molecule type" value="Genomic_DNA"/>
</dbReference>
<name>E0TH18_PARBH</name>
<dbReference type="Proteomes" id="UP000001302">
    <property type="component" value="Chromosome"/>
</dbReference>
<dbReference type="STRING" id="314260.PB2503_05937"/>
<sequence length="95" mass="10474">MLKGGEFALMKDLIDKHRDAVTKLGYSKDQAEDVIHRVSAIMNAFIDAAWGVHPAQLGTKTEGKKVLLPKAQCDKLRTKQKQRGEEETAAPLTEG</sequence>
<feature type="compositionally biased region" description="Basic and acidic residues" evidence="1">
    <location>
        <begin position="76"/>
        <end position="86"/>
    </location>
</feature>
<gene>
    <name evidence="2" type="ordered locus">PB2503_05937</name>
</gene>
<dbReference type="KEGG" id="pbr:PB2503_05937"/>
<organism evidence="2 3">
    <name type="scientific">Parvularcula bermudensis (strain ATCC BAA-594 / HTCC2503 / KCTC 12087)</name>
    <dbReference type="NCBI Taxonomy" id="314260"/>
    <lineage>
        <taxon>Bacteria</taxon>
        <taxon>Pseudomonadati</taxon>
        <taxon>Pseudomonadota</taxon>
        <taxon>Alphaproteobacteria</taxon>
        <taxon>Parvularculales</taxon>
        <taxon>Parvularculaceae</taxon>
        <taxon>Parvularcula</taxon>
    </lineage>
</organism>